<sequence length="393" mass="43220">MSVPSSALMQDGAKAYFERKDISLIMESIMTGLVYEQPDDPLSYIEDCVKRLKTSATPSTNKPKRVHWDTFIPKEDQENNEKRKQRALRLATNAKIVDAPKPSSGKVMLPPVSRTPVIGHPNIIFVLGGPGSGKGTQCERLAKEFNLTHLSTGDLLRAELEKGSDIGKKCGDLMKEGKIVPMAIILGLLKAAINQNFDTPGFLIDGFPRAMDQAQEFEATIGKCKTVLCFTCPLKVLEARLLERGKTSGRADDNIDTIKKRFKTFEEQSMPVIEFYRKDGRAILVDSTAPIDKVYQTTRQYIVDMNLGKAGALPPISKSRPVSNAGSTPATSSAVRGKAWNNIVFVLGGPGCGKVLSVSALQRNSNTIICLLAICFVLRWRQDQPEPKSWIPL</sequence>
<evidence type="ECO:0000256" key="3">
    <source>
        <dbReference type="ARBA" id="ARBA00022777"/>
    </source>
</evidence>
<keyword evidence="6" id="KW-1185">Reference proteome</keyword>
<keyword evidence="2" id="KW-0547">Nucleotide-binding</keyword>
<dbReference type="SUPFAM" id="SSF47391">
    <property type="entry name" value="Dimerization-anchoring domain of cAMP-dependent PK regulatory subunit"/>
    <property type="match status" value="1"/>
</dbReference>
<gene>
    <name evidence="5" type="ORF">BCR33DRAFT_220715</name>
</gene>
<keyword evidence="1 4" id="KW-0808">Transferase</keyword>
<evidence type="ECO:0000313" key="6">
    <source>
        <dbReference type="Proteomes" id="UP000193642"/>
    </source>
</evidence>
<keyword evidence="3 4" id="KW-0418">Kinase</keyword>
<organism evidence="5 6">
    <name type="scientific">Rhizoclosmatium globosum</name>
    <dbReference type="NCBI Taxonomy" id="329046"/>
    <lineage>
        <taxon>Eukaryota</taxon>
        <taxon>Fungi</taxon>
        <taxon>Fungi incertae sedis</taxon>
        <taxon>Chytridiomycota</taxon>
        <taxon>Chytridiomycota incertae sedis</taxon>
        <taxon>Chytridiomycetes</taxon>
        <taxon>Chytridiales</taxon>
        <taxon>Chytriomycetaceae</taxon>
        <taxon>Rhizoclosmatium</taxon>
    </lineage>
</organism>
<dbReference type="STRING" id="329046.A0A1Y2CBJ4"/>
<evidence type="ECO:0000256" key="4">
    <source>
        <dbReference type="RuleBase" id="RU003330"/>
    </source>
</evidence>
<evidence type="ECO:0000256" key="2">
    <source>
        <dbReference type="ARBA" id="ARBA00022741"/>
    </source>
</evidence>
<dbReference type="SUPFAM" id="SSF52540">
    <property type="entry name" value="P-loop containing nucleoside triphosphate hydrolases"/>
    <property type="match status" value="1"/>
</dbReference>
<dbReference type="PRINTS" id="PR00094">
    <property type="entry name" value="ADENYLTKNASE"/>
</dbReference>
<dbReference type="GO" id="GO:0005524">
    <property type="term" value="F:ATP binding"/>
    <property type="evidence" value="ECO:0007669"/>
    <property type="project" value="InterPro"/>
</dbReference>
<dbReference type="InterPro" id="IPR033690">
    <property type="entry name" value="Adenylat_kinase_CS"/>
</dbReference>
<dbReference type="HAMAP" id="MF_00235">
    <property type="entry name" value="Adenylate_kinase_Adk"/>
    <property type="match status" value="1"/>
</dbReference>
<evidence type="ECO:0000256" key="1">
    <source>
        <dbReference type="ARBA" id="ARBA00022679"/>
    </source>
</evidence>
<evidence type="ECO:0000313" key="5">
    <source>
        <dbReference type="EMBL" id="ORY44410.1"/>
    </source>
</evidence>
<dbReference type="Gene3D" id="3.40.50.300">
    <property type="entry name" value="P-loop containing nucleotide triphosphate hydrolases"/>
    <property type="match status" value="1"/>
</dbReference>
<dbReference type="GO" id="GO:0019205">
    <property type="term" value="F:nucleobase-containing compound kinase activity"/>
    <property type="evidence" value="ECO:0007669"/>
    <property type="project" value="InterPro"/>
</dbReference>
<reference evidence="5 6" key="1">
    <citation type="submission" date="2016-07" db="EMBL/GenBank/DDBJ databases">
        <title>Pervasive Adenine N6-methylation of Active Genes in Fungi.</title>
        <authorList>
            <consortium name="DOE Joint Genome Institute"/>
            <person name="Mondo S.J."/>
            <person name="Dannebaum R.O."/>
            <person name="Kuo R.C."/>
            <person name="Labutti K."/>
            <person name="Haridas S."/>
            <person name="Kuo A."/>
            <person name="Salamov A."/>
            <person name="Ahrendt S.R."/>
            <person name="Lipzen A."/>
            <person name="Sullivan W."/>
            <person name="Andreopoulos W.B."/>
            <person name="Clum A."/>
            <person name="Lindquist E."/>
            <person name="Daum C."/>
            <person name="Ramamoorthy G.K."/>
            <person name="Gryganskyi A."/>
            <person name="Culley D."/>
            <person name="Magnuson J.K."/>
            <person name="James T.Y."/>
            <person name="O'Malley M.A."/>
            <person name="Stajich J.E."/>
            <person name="Spatafora J.W."/>
            <person name="Visel A."/>
            <person name="Grigoriev I.V."/>
        </authorList>
    </citation>
    <scope>NUCLEOTIDE SEQUENCE [LARGE SCALE GENOMIC DNA]</scope>
    <source>
        <strain evidence="5 6">JEL800</strain>
    </source>
</reference>
<proteinExistence type="inferred from homology"/>
<dbReference type="Proteomes" id="UP000193642">
    <property type="component" value="Unassembled WGS sequence"/>
</dbReference>
<accession>A0A1Y2CBJ4</accession>
<comment type="caution">
    <text evidence="5">The sequence shown here is derived from an EMBL/GenBank/DDBJ whole genome shotgun (WGS) entry which is preliminary data.</text>
</comment>
<dbReference type="EMBL" id="MCGO01000022">
    <property type="protein sequence ID" value="ORY44410.1"/>
    <property type="molecule type" value="Genomic_DNA"/>
</dbReference>
<dbReference type="CDD" id="cd22978">
    <property type="entry name" value="DD_AK5"/>
    <property type="match status" value="1"/>
</dbReference>
<dbReference type="CDD" id="cd01428">
    <property type="entry name" value="ADK"/>
    <property type="match status" value="1"/>
</dbReference>
<comment type="similarity">
    <text evidence="4">Belongs to the adenylate kinase family.</text>
</comment>
<protein>
    <submittedName>
        <fullName evidence="5">ADK-domain-containing protein</fullName>
    </submittedName>
</protein>
<dbReference type="PANTHER" id="PTHR23359">
    <property type="entry name" value="NUCLEOTIDE KINASE"/>
    <property type="match status" value="1"/>
</dbReference>
<dbReference type="InterPro" id="IPR000850">
    <property type="entry name" value="Adenylat/UMP-CMP_kin"/>
</dbReference>
<dbReference type="InterPro" id="IPR027417">
    <property type="entry name" value="P-loop_NTPase"/>
</dbReference>
<dbReference type="GO" id="GO:0006139">
    <property type="term" value="P:nucleobase-containing compound metabolic process"/>
    <property type="evidence" value="ECO:0007669"/>
    <property type="project" value="InterPro"/>
</dbReference>
<dbReference type="AlphaFoldDB" id="A0A1Y2CBJ4"/>
<dbReference type="OrthoDB" id="442176at2759"/>
<dbReference type="Pfam" id="PF00406">
    <property type="entry name" value="ADK"/>
    <property type="match status" value="1"/>
</dbReference>
<name>A0A1Y2CBJ4_9FUNG</name>
<dbReference type="PROSITE" id="PS00113">
    <property type="entry name" value="ADENYLATE_KINASE"/>
    <property type="match status" value="1"/>
</dbReference>